<dbReference type="RefSeq" id="WP_021915535.1">
    <property type="nucleotide sequence ID" value="NZ_JAJEQF010000001.1"/>
</dbReference>
<dbReference type="Proteomes" id="UP001199355">
    <property type="component" value="Unassembled WGS sequence"/>
</dbReference>
<evidence type="ECO:0000313" key="1">
    <source>
        <dbReference type="EMBL" id="MCC2166238.1"/>
    </source>
</evidence>
<organism evidence="1 2">
    <name type="scientific">Gallintestinimicrobium propionicum</name>
    <dbReference type="NCBI Taxonomy" id="2981770"/>
    <lineage>
        <taxon>Bacteria</taxon>
        <taxon>Bacillati</taxon>
        <taxon>Bacillota</taxon>
        <taxon>Clostridia</taxon>
        <taxon>Lachnospirales</taxon>
        <taxon>Lachnospiraceae</taxon>
        <taxon>Gallintestinimicrobium</taxon>
    </lineage>
</organism>
<dbReference type="EMBL" id="JAJEQF010000001">
    <property type="protein sequence ID" value="MCC2166238.1"/>
    <property type="molecule type" value="Genomic_DNA"/>
</dbReference>
<dbReference type="AlphaFoldDB" id="A0AAE3AUX4"/>
<accession>A0AAE3AUX4</accession>
<name>A0AAE3AUX4_9FIRM</name>
<proteinExistence type="predicted"/>
<protein>
    <submittedName>
        <fullName evidence="1">Uncharacterized protein</fullName>
    </submittedName>
</protein>
<keyword evidence="2" id="KW-1185">Reference proteome</keyword>
<evidence type="ECO:0000313" key="2">
    <source>
        <dbReference type="Proteomes" id="UP001199355"/>
    </source>
</evidence>
<gene>
    <name evidence="1" type="ORF">LKD45_00745</name>
</gene>
<sequence>MGVRMMEFKMERPGLLKEGDHVTVTEGVLPSNYYYTIDPSLAMSGNYPFRERLLAREGDVTSVVENPRGFYVTVAFSE</sequence>
<comment type="caution">
    <text evidence="1">The sequence shown here is derived from an EMBL/GenBank/DDBJ whole genome shotgun (WGS) entry which is preliminary data.</text>
</comment>
<reference evidence="1 2" key="1">
    <citation type="submission" date="2021-10" db="EMBL/GenBank/DDBJ databases">
        <title>Anaerobic single-cell dispensing facilitates the cultivation of human gut bacteria.</title>
        <authorList>
            <person name="Afrizal A."/>
        </authorList>
    </citation>
    <scope>NUCLEOTIDE SEQUENCE [LARGE SCALE GENOMIC DNA]</scope>
    <source>
        <strain evidence="1 2">CLA-AA-H244</strain>
    </source>
</reference>